<dbReference type="SMART" id="SM00345">
    <property type="entry name" value="HTH_GNTR"/>
    <property type="match status" value="1"/>
</dbReference>
<dbReference type="InterPro" id="IPR000524">
    <property type="entry name" value="Tscrpt_reg_HTH_GntR"/>
</dbReference>
<dbReference type="EMBL" id="WMII01000024">
    <property type="protein sequence ID" value="MTH66205.1"/>
    <property type="molecule type" value="Genomic_DNA"/>
</dbReference>
<name>A0A6L6J0B2_9RHOB</name>
<dbReference type="PANTHER" id="PTHR43537">
    <property type="entry name" value="TRANSCRIPTIONAL REGULATOR, GNTR FAMILY"/>
    <property type="match status" value="1"/>
</dbReference>
<dbReference type="Gene3D" id="1.20.120.530">
    <property type="entry name" value="GntR ligand-binding domain-like"/>
    <property type="match status" value="1"/>
</dbReference>
<sequence>MSAAPSESLAAEAYRRIIDMILRGALPTGTALQEARLGQQLGMSRTPVREAIGRIESEGLALRKGRVLHVGRLTRHEVEGIFILRLDLEPLAARMATALPHAAFDAMEARVRGLMDGSSDEDLWAVDNDFHGLLAGAANNRAMSEVIADLRRRTTMFDRAQVPDRYQRGCQEHLGILEALRSGNGDLAAQRMHAHLERARDAILRRLDDLQDQAMAEGPPA</sequence>
<evidence type="ECO:0000313" key="5">
    <source>
        <dbReference type="EMBL" id="MTH66205.1"/>
    </source>
</evidence>
<evidence type="ECO:0000313" key="6">
    <source>
        <dbReference type="Proteomes" id="UP000478740"/>
    </source>
</evidence>
<dbReference type="Pfam" id="PF07729">
    <property type="entry name" value="FCD"/>
    <property type="match status" value="1"/>
</dbReference>
<dbReference type="InterPro" id="IPR008920">
    <property type="entry name" value="TF_FadR/GntR_C"/>
</dbReference>
<dbReference type="PANTHER" id="PTHR43537:SF51">
    <property type="entry name" value="HTH-TYPE TRANSCRIPTIONAL REGULATOR LGOR-RELATED"/>
    <property type="match status" value="1"/>
</dbReference>
<comment type="caution">
    <text evidence="5">The sequence shown here is derived from an EMBL/GenBank/DDBJ whole genome shotgun (WGS) entry which is preliminary data.</text>
</comment>
<dbReference type="RefSeq" id="WP_155045959.1">
    <property type="nucleotide sequence ID" value="NZ_WMIH01000025.1"/>
</dbReference>
<dbReference type="Pfam" id="PF00392">
    <property type="entry name" value="GntR"/>
    <property type="match status" value="1"/>
</dbReference>
<organism evidence="5 6">
    <name type="scientific">Paracoccus shanxieyensis</name>
    <dbReference type="NCBI Taxonomy" id="2675752"/>
    <lineage>
        <taxon>Bacteria</taxon>
        <taxon>Pseudomonadati</taxon>
        <taxon>Pseudomonadota</taxon>
        <taxon>Alphaproteobacteria</taxon>
        <taxon>Rhodobacterales</taxon>
        <taxon>Paracoccaceae</taxon>
        <taxon>Paracoccus</taxon>
    </lineage>
</organism>
<dbReference type="GO" id="GO:0003700">
    <property type="term" value="F:DNA-binding transcription factor activity"/>
    <property type="evidence" value="ECO:0007669"/>
    <property type="project" value="InterPro"/>
</dbReference>
<dbReference type="Gene3D" id="1.10.10.10">
    <property type="entry name" value="Winged helix-like DNA-binding domain superfamily/Winged helix DNA-binding domain"/>
    <property type="match status" value="1"/>
</dbReference>
<evidence type="ECO:0000256" key="1">
    <source>
        <dbReference type="ARBA" id="ARBA00023015"/>
    </source>
</evidence>
<dbReference type="InterPro" id="IPR011711">
    <property type="entry name" value="GntR_C"/>
</dbReference>
<dbReference type="SMART" id="SM00895">
    <property type="entry name" value="FCD"/>
    <property type="match status" value="1"/>
</dbReference>
<dbReference type="InterPro" id="IPR036390">
    <property type="entry name" value="WH_DNA-bd_sf"/>
</dbReference>
<keyword evidence="3" id="KW-0804">Transcription</keyword>
<evidence type="ECO:0000259" key="4">
    <source>
        <dbReference type="PROSITE" id="PS50949"/>
    </source>
</evidence>
<protein>
    <submittedName>
        <fullName evidence="5">FCD domain-containing protein</fullName>
    </submittedName>
</protein>
<gene>
    <name evidence="5" type="ORF">GL284_18265</name>
</gene>
<dbReference type="GO" id="GO:0003677">
    <property type="term" value="F:DNA binding"/>
    <property type="evidence" value="ECO:0007669"/>
    <property type="project" value="UniProtKB-KW"/>
</dbReference>
<dbReference type="Proteomes" id="UP000478740">
    <property type="component" value="Unassembled WGS sequence"/>
</dbReference>
<proteinExistence type="predicted"/>
<evidence type="ECO:0000256" key="2">
    <source>
        <dbReference type="ARBA" id="ARBA00023125"/>
    </source>
</evidence>
<reference evidence="5 6" key="1">
    <citation type="submission" date="2019-11" db="EMBL/GenBank/DDBJ databases">
        <authorList>
            <person name="Dong K."/>
        </authorList>
    </citation>
    <scope>NUCLEOTIDE SEQUENCE [LARGE SCALE GENOMIC DNA]</scope>
    <source>
        <strain evidence="5 6">DK608</strain>
    </source>
</reference>
<keyword evidence="2" id="KW-0238">DNA-binding</keyword>
<keyword evidence="1" id="KW-0805">Transcription regulation</keyword>
<evidence type="ECO:0000256" key="3">
    <source>
        <dbReference type="ARBA" id="ARBA00023163"/>
    </source>
</evidence>
<dbReference type="AlphaFoldDB" id="A0A6L6J0B2"/>
<dbReference type="SUPFAM" id="SSF46785">
    <property type="entry name" value="Winged helix' DNA-binding domain"/>
    <property type="match status" value="1"/>
</dbReference>
<dbReference type="SUPFAM" id="SSF48008">
    <property type="entry name" value="GntR ligand-binding domain-like"/>
    <property type="match status" value="1"/>
</dbReference>
<dbReference type="InterPro" id="IPR036388">
    <property type="entry name" value="WH-like_DNA-bd_sf"/>
</dbReference>
<feature type="domain" description="HTH gntR-type" evidence="4">
    <location>
        <begin position="7"/>
        <end position="77"/>
    </location>
</feature>
<accession>A0A6L6J0B2</accession>
<dbReference type="PROSITE" id="PS50949">
    <property type="entry name" value="HTH_GNTR"/>
    <property type="match status" value="1"/>
</dbReference>
<keyword evidence="6" id="KW-1185">Reference proteome</keyword>